<organism evidence="2 3">
    <name type="scientific">Sneathiella litorea</name>
    <dbReference type="NCBI Taxonomy" id="2606216"/>
    <lineage>
        <taxon>Bacteria</taxon>
        <taxon>Pseudomonadati</taxon>
        <taxon>Pseudomonadota</taxon>
        <taxon>Alphaproteobacteria</taxon>
        <taxon>Sneathiellales</taxon>
        <taxon>Sneathiellaceae</taxon>
        <taxon>Sneathiella</taxon>
    </lineage>
</organism>
<dbReference type="EMBL" id="WTUW01000002">
    <property type="protein sequence ID" value="MZR30400.1"/>
    <property type="molecule type" value="Genomic_DNA"/>
</dbReference>
<name>A0A6L8W7P2_9PROT</name>
<dbReference type="AlphaFoldDB" id="A0A6L8W7P2"/>
<dbReference type="Proteomes" id="UP000476030">
    <property type="component" value="Unassembled WGS sequence"/>
</dbReference>
<reference evidence="2 3" key="1">
    <citation type="submission" date="2019-12" db="EMBL/GenBank/DDBJ databases">
        <title>Snethiella sp. nov. sp. isolated from sea sand.</title>
        <authorList>
            <person name="Kim J."/>
            <person name="Jeong S.E."/>
            <person name="Jung H.S."/>
            <person name="Jeon C.O."/>
        </authorList>
    </citation>
    <scope>NUCLEOTIDE SEQUENCE [LARGE SCALE GENOMIC DNA]</scope>
    <source>
        <strain evidence="2 3">DP05</strain>
    </source>
</reference>
<dbReference type="PANTHER" id="PTHR46112">
    <property type="entry name" value="AMINOPEPTIDASE"/>
    <property type="match status" value="1"/>
</dbReference>
<dbReference type="InterPro" id="IPR036005">
    <property type="entry name" value="Creatinase/aminopeptidase-like"/>
</dbReference>
<dbReference type="Gene3D" id="3.40.350.10">
    <property type="entry name" value="Creatinase/prolidase N-terminal domain"/>
    <property type="match status" value="1"/>
</dbReference>
<evidence type="ECO:0000259" key="1">
    <source>
        <dbReference type="Pfam" id="PF00557"/>
    </source>
</evidence>
<dbReference type="Pfam" id="PF00557">
    <property type="entry name" value="Peptidase_M24"/>
    <property type="match status" value="1"/>
</dbReference>
<dbReference type="PANTHER" id="PTHR46112:SF2">
    <property type="entry name" value="XAA-PRO AMINOPEPTIDASE P-RELATED"/>
    <property type="match status" value="1"/>
</dbReference>
<dbReference type="SUPFAM" id="SSF55920">
    <property type="entry name" value="Creatinase/aminopeptidase"/>
    <property type="match status" value="1"/>
</dbReference>
<dbReference type="Gene3D" id="3.90.230.10">
    <property type="entry name" value="Creatinase/methionine aminopeptidase superfamily"/>
    <property type="match status" value="1"/>
</dbReference>
<keyword evidence="3" id="KW-1185">Reference proteome</keyword>
<protein>
    <submittedName>
        <fullName evidence="2">M24 family metallopeptidase</fullName>
    </submittedName>
</protein>
<gene>
    <name evidence="2" type="ORF">GQE98_07095</name>
</gene>
<dbReference type="InterPro" id="IPR029149">
    <property type="entry name" value="Creatin/AminoP/Spt16_N"/>
</dbReference>
<accession>A0A6L8W7P2</accession>
<sequence>MSFLSPAVYDYRRAKLDRMMDDNGLAGVVILGADFFQFFSNFHVDVLTWERPIALIIPREGEPVAILNALSTHHIGFARDRGSLWTADVNYYCEFPLGQADRRNAKNFLEQLTDKIGELGLSSGTVGIDTGAGWLTKVQESHPGLHVKTLAPEFRSLRWIKHDEEIQIMQDMGELSDWMQDHYREGIRPGRLVHELDYSIATKTFEEAANRFPGENFELRFFTLSGPSSSSPHGDTGQAGARIAKGDGIVNILIPRLNGVTIENERTYFCGQPSDLQKRAFEAARLANQAAIDQLVAGNPVSSVDEEPRRIFTEHGFAENIMHRTGHGMGLIGHEFPEDMAFNNRPLMVNEVYSAEPGIYLPGVGGFRFDDSVVISENGPRVLTNAPKDLNSQTIN</sequence>
<evidence type="ECO:0000313" key="3">
    <source>
        <dbReference type="Proteomes" id="UP000476030"/>
    </source>
</evidence>
<dbReference type="SUPFAM" id="SSF53092">
    <property type="entry name" value="Creatinase/prolidase N-terminal domain"/>
    <property type="match status" value="1"/>
</dbReference>
<proteinExistence type="predicted"/>
<dbReference type="RefSeq" id="WP_161314986.1">
    <property type="nucleotide sequence ID" value="NZ_WTUW01000002.1"/>
</dbReference>
<feature type="domain" description="Peptidase M24" evidence="1">
    <location>
        <begin position="168"/>
        <end position="377"/>
    </location>
</feature>
<evidence type="ECO:0000313" key="2">
    <source>
        <dbReference type="EMBL" id="MZR30400.1"/>
    </source>
</evidence>
<comment type="caution">
    <text evidence="2">The sequence shown here is derived from an EMBL/GenBank/DDBJ whole genome shotgun (WGS) entry which is preliminary data.</text>
</comment>
<dbReference type="InterPro" id="IPR000994">
    <property type="entry name" value="Pept_M24"/>
</dbReference>
<dbReference type="InterPro" id="IPR050659">
    <property type="entry name" value="Peptidase_M24B"/>
</dbReference>